<feature type="chain" id="PRO_5040263649" evidence="1">
    <location>
        <begin position="26"/>
        <end position="157"/>
    </location>
</feature>
<accession>A0A9N9NI20</accession>
<dbReference type="Proteomes" id="UP000789759">
    <property type="component" value="Unassembled WGS sequence"/>
</dbReference>
<proteinExistence type="predicted"/>
<evidence type="ECO:0000313" key="2">
    <source>
        <dbReference type="EMBL" id="CAG8736012.1"/>
    </source>
</evidence>
<reference evidence="2" key="1">
    <citation type="submission" date="2021-06" db="EMBL/GenBank/DDBJ databases">
        <authorList>
            <person name="Kallberg Y."/>
            <person name="Tangrot J."/>
            <person name="Rosling A."/>
        </authorList>
    </citation>
    <scope>NUCLEOTIDE SEQUENCE</scope>
    <source>
        <strain evidence="2">FL966</strain>
    </source>
</reference>
<comment type="caution">
    <text evidence="2">The sequence shown here is derived from an EMBL/GenBank/DDBJ whole genome shotgun (WGS) entry which is preliminary data.</text>
</comment>
<protein>
    <submittedName>
        <fullName evidence="2">2908_t:CDS:1</fullName>
    </submittedName>
</protein>
<organism evidence="2 3">
    <name type="scientific">Cetraspora pellucida</name>
    <dbReference type="NCBI Taxonomy" id="1433469"/>
    <lineage>
        <taxon>Eukaryota</taxon>
        <taxon>Fungi</taxon>
        <taxon>Fungi incertae sedis</taxon>
        <taxon>Mucoromycota</taxon>
        <taxon>Glomeromycotina</taxon>
        <taxon>Glomeromycetes</taxon>
        <taxon>Diversisporales</taxon>
        <taxon>Gigasporaceae</taxon>
        <taxon>Cetraspora</taxon>
    </lineage>
</organism>
<dbReference type="EMBL" id="CAJVQA010015232">
    <property type="protein sequence ID" value="CAG8736012.1"/>
    <property type="molecule type" value="Genomic_DNA"/>
</dbReference>
<evidence type="ECO:0000313" key="3">
    <source>
        <dbReference type="Proteomes" id="UP000789759"/>
    </source>
</evidence>
<dbReference type="OrthoDB" id="2336791at2759"/>
<evidence type="ECO:0000256" key="1">
    <source>
        <dbReference type="SAM" id="SignalP"/>
    </source>
</evidence>
<feature type="signal peptide" evidence="1">
    <location>
        <begin position="1"/>
        <end position="25"/>
    </location>
</feature>
<name>A0A9N9NI20_9GLOM</name>
<dbReference type="AlphaFoldDB" id="A0A9N9NI20"/>
<dbReference type="PROSITE" id="PS51257">
    <property type="entry name" value="PROKAR_LIPOPROTEIN"/>
    <property type="match status" value="1"/>
</dbReference>
<sequence>MNPKAFNLFLIFFSCLLAFTIFANAEYEQTEPCEDCCIKSGRRWTNQCHRGTIEYSSPRDDILTAEECCKECLSNDDCNQWAFGSPDNLGLSAYPNDTVSLCFLYCNDASSEAPEEATLEIPLSETTLEICELPSMSSQDLFDCGVIHCYDEGCFDY</sequence>
<keyword evidence="1" id="KW-0732">Signal</keyword>
<keyword evidence="3" id="KW-1185">Reference proteome</keyword>
<gene>
    <name evidence="2" type="ORF">CPELLU_LOCUS13806</name>
</gene>